<dbReference type="EMBL" id="ASGP02000006">
    <property type="protein sequence ID" value="KAH9501231.1"/>
    <property type="molecule type" value="Genomic_DNA"/>
</dbReference>
<reference evidence="1" key="2">
    <citation type="journal article" date="2022" name="Res Sq">
        <title>Comparative Genomics Reveals Insights into the Divergent Evolution of Astigmatic Mites and Household Pest Adaptations.</title>
        <authorList>
            <person name="Xiong Q."/>
            <person name="Wan A.T.-Y."/>
            <person name="Liu X.-Y."/>
            <person name="Fung C.S.-H."/>
            <person name="Xiao X."/>
            <person name="Malainual N."/>
            <person name="Hou J."/>
            <person name="Wang L."/>
            <person name="Wang M."/>
            <person name="Yang K."/>
            <person name="Cui Y."/>
            <person name="Leung E."/>
            <person name="Nong W."/>
            <person name="Shin S.-K."/>
            <person name="Au S."/>
            <person name="Jeong K.Y."/>
            <person name="Chew F.T."/>
            <person name="Hui J."/>
            <person name="Leung T.F."/>
            <person name="Tungtrongchitr A."/>
            <person name="Zhong N."/>
            <person name="Liu Z."/>
            <person name="Tsui S."/>
        </authorList>
    </citation>
    <scope>NUCLEOTIDE SEQUENCE</scope>
    <source>
        <strain evidence="1">Derf</strain>
        <tissue evidence="1">Whole organism</tissue>
    </source>
</reference>
<dbReference type="Proteomes" id="UP000790347">
    <property type="component" value="Unassembled WGS sequence"/>
</dbReference>
<sequence length="61" mass="6972">MAESGILNEIRSLYDDDVQKAILVVVVVDVEMMKTVAEFWDFFVVLVCTQNKQTVTRTCTE</sequence>
<protein>
    <submittedName>
        <fullName evidence="1">Uncharacterized protein</fullName>
    </submittedName>
</protein>
<reference evidence="1" key="1">
    <citation type="submission" date="2013-05" db="EMBL/GenBank/DDBJ databases">
        <authorList>
            <person name="Yim A.K.Y."/>
            <person name="Chan T.F."/>
            <person name="Ji K.M."/>
            <person name="Liu X.Y."/>
            <person name="Zhou J.W."/>
            <person name="Li R.Q."/>
            <person name="Yang K.Y."/>
            <person name="Li J."/>
            <person name="Li M."/>
            <person name="Law P.T.W."/>
            <person name="Wu Y.L."/>
            <person name="Cai Z.L."/>
            <person name="Qin H."/>
            <person name="Bao Y."/>
            <person name="Leung R.K.K."/>
            <person name="Ng P.K.S."/>
            <person name="Zou J."/>
            <person name="Zhong X.J."/>
            <person name="Ran P.X."/>
            <person name="Zhong N.S."/>
            <person name="Liu Z.G."/>
            <person name="Tsui S.K.W."/>
        </authorList>
    </citation>
    <scope>NUCLEOTIDE SEQUENCE</scope>
    <source>
        <strain evidence="1">Derf</strain>
        <tissue evidence="1">Whole organism</tissue>
    </source>
</reference>
<name>A0A922HRG6_DERFA</name>
<organism evidence="1 2">
    <name type="scientific">Dermatophagoides farinae</name>
    <name type="common">American house dust mite</name>
    <dbReference type="NCBI Taxonomy" id="6954"/>
    <lineage>
        <taxon>Eukaryota</taxon>
        <taxon>Metazoa</taxon>
        <taxon>Ecdysozoa</taxon>
        <taxon>Arthropoda</taxon>
        <taxon>Chelicerata</taxon>
        <taxon>Arachnida</taxon>
        <taxon>Acari</taxon>
        <taxon>Acariformes</taxon>
        <taxon>Sarcoptiformes</taxon>
        <taxon>Astigmata</taxon>
        <taxon>Psoroptidia</taxon>
        <taxon>Analgoidea</taxon>
        <taxon>Pyroglyphidae</taxon>
        <taxon>Dermatophagoidinae</taxon>
        <taxon>Dermatophagoides</taxon>
    </lineage>
</organism>
<accession>A0A922HRG6</accession>
<evidence type="ECO:0000313" key="1">
    <source>
        <dbReference type="EMBL" id="KAH9501231.1"/>
    </source>
</evidence>
<gene>
    <name evidence="1" type="ORF">DERF_012092</name>
</gene>
<comment type="caution">
    <text evidence="1">The sequence shown here is derived from an EMBL/GenBank/DDBJ whole genome shotgun (WGS) entry which is preliminary data.</text>
</comment>
<proteinExistence type="predicted"/>
<dbReference type="AlphaFoldDB" id="A0A922HRG6"/>
<keyword evidence="2" id="KW-1185">Reference proteome</keyword>
<evidence type="ECO:0000313" key="2">
    <source>
        <dbReference type="Proteomes" id="UP000790347"/>
    </source>
</evidence>